<dbReference type="Proteomes" id="UP000223891">
    <property type="component" value="Segment"/>
</dbReference>
<gene>
    <name evidence="1" type="ORF">CBB_535</name>
</gene>
<sequence length="306" mass="35691">MEVRNCRNVKFNGQFVLKNLQVLRKQYKFKSGVLTLISVATRDGLKCDTCQNDKIHFELHPEYGMAMYAGSVRMTKDHDLLNSLEGSDGADNQHLLCETCNTLRGNRFAEYKEFKDWYDSVLAKGLNPHTAINKVKRNFSYMDFHKNGYSESQLPEILGTIDIIPVDVKNSLTEHFLKHQAFKAIKGMFSFHTLLSYSEKAWNDYLNELMVILVKTRTKQDIQMRNTNFNIYKYKKSKKKITTFFVHINETIKVEYQKVKKDAHKVGIQKQIKEVLNNQEQSFKVIPVRPNFFQRLKNAFQVLVAA</sequence>
<proteinExistence type="predicted"/>
<dbReference type="EMBL" id="KU574722">
    <property type="protein sequence ID" value="AMM44098.1"/>
    <property type="molecule type" value="Genomic_DNA"/>
</dbReference>
<name>A0A1L2CVQ1_9CAUD</name>
<evidence type="ECO:0000313" key="2">
    <source>
        <dbReference type="Proteomes" id="UP000223891"/>
    </source>
</evidence>
<accession>A0A1L2CVQ1</accession>
<organism evidence="1 2">
    <name type="scientific">Pectobacterium phage vB_PcaM_CBB</name>
    <dbReference type="NCBI Taxonomy" id="2772511"/>
    <lineage>
        <taxon>Viruses</taxon>
        <taxon>Duplodnaviria</taxon>
        <taxon>Heunggongvirae</taxon>
        <taxon>Uroviricota</taxon>
        <taxon>Caudoviricetes</taxon>
        <taxon>Mimasvirus</taxon>
        <taxon>Mimasvirus CBB</taxon>
    </lineage>
</organism>
<reference evidence="2" key="1">
    <citation type="submission" date="2016-01" db="EMBL/GenBank/DDBJ databases">
        <title>Isolation and Characterization of Enterobacteria phage CBB.</title>
        <authorList>
            <person name="Buttimer C.T.H."/>
            <person name="Hendrix H."/>
            <person name="Alexandre H."/>
            <person name="O'Mahony J."/>
            <person name="Lavigne R."/>
            <person name="Coffey A."/>
        </authorList>
    </citation>
    <scope>NUCLEOTIDE SEQUENCE [LARGE SCALE GENOMIC DNA]</scope>
</reference>
<evidence type="ECO:0000313" key="1">
    <source>
        <dbReference type="EMBL" id="AMM44098.1"/>
    </source>
</evidence>
<keyword evidence="2" id="KW-1185">Reference proteome</keyword>
<protein>
    <submittedName>
        <fullName evidence="1">Uncharacterized protein</fullName>
    </submittedName>
</protein>